<keyword evidence="1" id="KW-0614">Plasmid</keyword>
<dbReference type="AlphaFoldDB" id="W5SY30"/>
<protein>
    <submittedName>
        <fullName evidence="1">Uncharacterized protein</fullName>
    </submittedName>
</protein>
<reference evidence="1" key="1">
    <citation type="submission" date="2013-04" db="EMBL/GenBank/DDBJ databases">
        <title>Comparative Genomics of Relapsing Fever Spirochetes.</title>
        <authorList>
            <person name="Schwan T.G."/>
            <person name="Raffel S.J."/>
            <person name="Porcella S.F."/>
            <person name="Martens C.A."/>
            <person name="Bruno D.P."/>
            <person name="Ricklefs S.M."/>
            <person name="Barbian K.B."/>
        </authorList>
    </citation>
    <scope>NUCLEOTIDE SEQUENCE</scope>
    <source>
        <strain evidence="1">Co53</strain>
        <plasmid evidence="1">unnamed</plasmid>
    </source>
</reference>
<dbReference type="HOGENOM" id="CLU_3388346_0_0_12"/>
<gene>
    <name evidence="1" type="ORF">BCO_0900114</name>
</gene>
<geneLocation type="plasmid" evidence="1">
    <name>unnamed</name>
</geneLocation>
<evidence type="ECO:0000313" key="1">
    <source>
        <dbReference type="EMBL" id="AHH11608.1"/>
    </source>
</evidence>
<accession>W5SY30</accession>
<proteinExistence type="predicted"/>
<sequence length="32" mass="3603">MGMSLGGFKPQFDINLNENAGFSFELAFTKKY</sequence>
<dbReference type="EMBL" id="CP005760">
    <property type="protein sequence ID" value="AHH11608.1"/>
    <property type="molecule type" value="Genomic_DNA"/>
</dbReference>
<organism evidence="1">
    <name type="scientific">Borrelia coriaceae ATCC 43381</name>
    <dbReference type="NCBI Taxonomy" id="1408429"/>
    <lineage>
        <taxon>Bacteria</taxon>
        <taxon>Pseudomonadati</taxon>
        <taxon>Spirochaetota</taxon>
        <taxon>Spirochaetia</taxon>
        <taxon>Spirochaetales</taxon>
        <taxon>Borreliaceae</taxon>
        <taxon>Borrelia</taxon>
    </lineage>
</organism>
<name>W5SY30_9SPIR</name>